<dbReference type="EMBL" id="CP091139">
    <property type="protein sequence ID" value="UUT36096.1"/>
    <property type="molecule type" value="Genomic_DNA"/>
</dbReference>
<gene>
    <name evidence="2" type="ORF">L2X98_23780</name>
</gene>
<evidence type="ECO:0000313" key="2">
    <source>
        <dbReference type="EMBL" id="UUT36096.1"/>
    </source>
</evidence>
<sequence>MERETLAGEALRSDQKIVDPVLRGLPADRALIPTSTPTGVGRHEEGERIDPR</sequence>
<keyword evidence="3" id="KW-1185">Reference proteome</keyword>
<name>A0ABY5NLM9_9MICO</name>
<organism evidence="2 3">
    <name type="scientific">Microbacterium elymi</name>
    <dbReference type="NCBI Taxonomy" id="2909587"/>
    <lineage>
        <taxon>Bacteria</taxon>
        <taxon>Bacillati</taxon>
        <taxon>Actinomycetota</taxon>
        <taxon>Actinomycetes</taxon>
        <taxon>Micrococcales</taxon>
        <taxon>Microbacteriaceae</taxon>
        <taxon>Microbacterium</taxon>
    </lineage>
</organism>
<evidence type="ECO:0000313" key="3">
    <source>
        <dbReference type="Proteomes" id="UP001054811"/>
    </source>
</evidence>
<feature type="region of interest" description="Disordered" evidence="1">
    <location>
        <begin position="28"/>
        <end position="52"/>
    </location>
</feature>
<reference evidence="2" key="1">
    <citation type="submission" date="2022-01" db="EMBL/GenBank/DDBJ databases">
        <title>Microbacterium eymi and Microbacterium rhizovicinus sp. nov., isolated from the rhizospheric soil of Elymus tsukushiensis, a plant native to the Dokdo Islands, Republic of Korea.</title>
        <authorList>
            <person name="Hwang Y.J."/>
        </authorList>
    </citation>
    <scope>NUCLEOTIDE SEQUENCE</scope>
    <source>
        <strain evidence="2">KUDC0405</strain>
    </source>
</reference>
<protein>
    <submittedName>
        <fullName evidence="2">Uncharacterized protein</fullName>
    </submittedName>
</protein>
<dbReference type="RefSeq" id="WP_259612744.1">
    <property type="nucleotide sequence ID" value="NZ_CP091139.2"/>
</dbReference>
<evidence type="ECO:0000256" key="1">
    <source>
        <dbReference type="SAM" id="MobiDB-lite"/>
    </source>
</evidence>
<proteinExistence type="predicted"/>
<feature type="compositionally biased region" description="Basic and acidic residues" evidence="1">
    <location>
        <begin position="41"/>
        <end position="52"/>
    </location>
</feature>
<accession>A0ABY5NLM9</accession>
<dbReference type="Proteomes" id="UP001054811">
    <property type="component" value="Chromosome"/>
</dbReference>